<dbReference type="SUPFAM" id="SSF55190">
    <property type="entry name" value="Arginyl-tRNA synthetase (ArgRS), N-terminal 'additional' domain"/>
    <property type="match status" value="1"/>
</dbReference>
<keyword evidence="2 8" id="KW-0436">Ligase</keyword>
<feature type="short sequence motif" description="'HIGH' region" evidence="8">
    <location>
        <begin position="131"/>
        <end position="141"/>
    </location>
</feature>
<feature type="domain" description="DALR anticodon binding" evidence="10">
    <location>
        <begin position="464"/>
        <end position="583"/>
    </location>
</feature>
<evidence type="ECO:0000313" key="13">
    <source>
        <dbReference type="Proteomes" id="UP000178092"/>
    </source>
</evidence>
<dbReference type="GO" id="GO:0006420">
    <property type="term" value="P:arginyl-tRNA aminoacylation"/>
    <property type="evidence" value="ECO:0007669"/>
    <property type="project" value="UniProtKB-UniRule"/>
</dbReference>
<dbReference type="Pfam" id="PF05746">
    <property type="entry name" value="DALR_1"/>
    <property type="match status" value="1"/>
</dbReference>
<dbReference type="InterPro" id="IPR014729">
    <property type="entry name" value="Rossmann-like_a/b/a_fold"/>
</dbReference>
<keyword evidence="6 8" id="KW-0030">Aminoacyl-tRNA synthetase</keyword>
<dbReference type="PANTHER" id="PTHR11956:SF5">
    <property type="entry name" value="ARGININE--TRNA LIGASE, CYTOPLASMIC"/>
    <property type="match status" value="1"/>
</dbReference>
<evidence type="ECO:0000256" key="5">
    <source>
        <dbReference type="ARBA" id="ARBA00022917"/>
    </source>
</evidence>
<dbReference type="Gene3D" id="3.40.50.620">
    <property type="entry name" value="HUPs"/>
    <property type="match status" value="1"/>
</dbReference>
<evidence type="ECO:0000256" key="4">
    <source>
        <dbReference type="ARBA" id="ARBA00022840"/>
    </source>
</evidence>
<dbReference type="InterPro" id="IPR008909">
    <property type="entry name" value="DALR_anticod-bd"/>
</dbReference>
<evidence type="ECO:0000259" key="10">
    <source>
        <dbReference type="SMART" id="SM00836"/>
    </source>
</evidence>
<dbReference type="Gene3D" id="3.30.1360.70">
    <property type="entry name" value="Arginyl tRNA synthetase N-terminal domain"/>
    <property type="match status" value="1"/>
</dbReference>
<dbReference type="SUPFAM" id="SSF47323">
    <property type="entry name" value="Anticodon-binding domain of a subclass of class I aminoacyl-tRNA synthetases"/>
    <property type="match status" value="1"/>
</dbReference>
<dbReference type="PRINTS" id="PR01038">
    <property type="entry name" value="TRNASYNTHARG"/>
</dbReference>
<dbReference type="PANTHER" id="PTHR11956">
    <property type="entry name" value="ARGINYL-TRNA SYNTHETASE"/>
    <property type="match status" value="1"/>
</dbReference>
<organism evidence="12 13">
    <name type="scientific">Candidatus Wildermuthbacteria bacterium RIFCSPHIGHO2_02_FULL_45_25</name>
    <dbReference type="NCBI Taxonomy" id="1802450"/>
    <lineage>
        <taxon>Bacteria</taxon>
        <taxon>Candidatus Wildermuthiibacteriota</taxon>
    </lineage>
</organism>
<evidence type="ECO:0000256" key="9">
    <source>
        <dbReference type="RuleBase" id="RU363038"/>
    </source>
</evidence>
<dbReference type="SMART" id="SM01016">
    <property type="entry name" value="Arg_tRNA_synt_N"/>
    <property type="match status" value="1"/>
</dbReference>
<dbReference type="HAMAP" id="MF_00123">
    <property type="entry name" value="Arg_tRNA_synth"/>
    <property type="match status" value="1"/>
</dbReference>
<dbReference type="GO" id="GO:0005524">
    <property type="term" value="F:ATP binding"/>
    <property type="evidence" value="ECO:0007669"/>
    <property type="project" value="UniProtKB-UniRule"/>
</dbReference>
<dbReference type="InterPro" id="IPR001278">
    <property type="entry name" value="Arg-tRNA-ligase"/>
</dbReference>
<evidence type="ECO:0000256" key="8">
    <source>
        <dbReference type="HAMAP-Rule" id="MF_00123"/>
    </source>
</evidence>
<proteinExistence type="inferred from homology"/>
<dbReference type="InterPro" id="IPR005148">
    <property type="entry name" value="Arg-tRNA-synth_N"/>
</dbReference>
<dbReference type="EMBL" id="MHTV01000026">
    <property type="protein sequence ID" value="OHA66683.1"/>
    <property type="molecule type" value="Genomic_DNA"/>
</dbReference>
<dbReference type="InterPro" id="IPR036695">
    <property type="entry name" value="Arg-tRNA-synth_N_sf"/>
</dbReference>
<keyword evidence="3 8" id="KW-0547">Nucleotide-binding</keyword>
<evidence type="ECO:0000256" key="7">
    <source>
        <dbReference type="ARBA" id="ARBA00049339"/>
    </source>
</evidence>
<dbReference type="GO" id="GO:0005737">
    <property type="term" value="C:cytoplasm"/>
    <property type="evidence" value="ECO:0007669"/>
    <property type="project" value="UniProtKB-SubCell"/>
</dbReference>
<dbReference type="Pfam" id="PF03485">
    <property type="entry name" value="Arg_tRNA_synt_N"/>
    <property type="match status" value="1"/>
</dbReference>
<dbReference type="Gene3D" id="1.10.730.10">
    <property type="entry name" value="Isoleucyl-tRNA Synthetase, Domain 1"/>
    <property type="match status" value="1"/>
</dbReference>
<comment type="catalytic activity">
    <reaction evidence="7 8">
        <text>tRNA(Arg) + L-arginine + ATP = L-arginyl-tRNA(Arg) + AMP + diphosphate</text>
        <dbReference type="Rhea" id="RHEA:20301"/>
        <dbReference type="Rhea" id="RHEA-COMP:9658"/>
        <dbReference type="Rhea" id="RHEA-COMP:9673"/>
        <dbReference type="ChEBI" id="CHEBI:30616"/>
        <dbReference type="ChEBI" id="CHEBI:32682"/>
        <dbReference type="ChEBI" id="CHEBI:33019"/>
        <dbReference type="ChEBI" id="CHEBI:78442"/>
        <dbReference type="ChEBI" id="CHEBI:78513"/>
        <dbReference type="ChEBI" id="CHEBI:456215"/>
        <dbReference type="EC" id="6.1.1.19"/>
    </reaction>
</comment>
<dbReference type="Proteomes" id="UP000178092">
    <property type="component" value="Unassembled WGS sequence"/>
</dbReference>
<comment type="subunit">
    <text evidence="8">Monomer.</text>
</comment>
<comment type="similarity">
    <text evidence="1 8 9">Belongs to the class-I aminoacyl-tRNA synthetase family.</text>
</comment>
<dbReference type="SMART" id="SM00836">
    <property type="entry name" value="DALR_1"/>
    <property type="match status" value="1"/>
</dbReference>
<evidence type="ECO:0000256" key="2">
    <source>
        <dbReference type="ARBA" id="ARBA00022598"/>
    </source>
</evidence>
<name>A0A1G2R1M4_9BACT</name>
<evidence type="ECO:0000313" key="12">
    <source>
        <dbReference type="EMBL" id="OHA66683.1"/>
    </source>
</evidence>
<sequence>MIRDRIEKLLREALNQLKKEGKLGDFELGTIALEHPENKDYGDYSSSIALALAKQQKKNPLAMAKEIVDELNKSKPDWLADVKAVAPGFVNMRLSQKTLVEELQKISIEQSAYGKNAALGGKRFMIEFAHPNTHKEMHIGHMRTLVTGEALSRVLEFSGAKVFRANYQGDIGPHVAKAIWGTQKILEERAMSWESAEEMNSMEKAHLLGQGYVRGNQAYEEHKEEIDALNKKLYARAQELQDVYERTRKWSLEYYDLFYRRFDTSFDKFYFESEVAEKGKQIVQENLGKVFERSEGAVIFDGEKYGLHKRVFITKDGNPTYEAKEIALAPLQYADFPFDLNVHVVANEQSGYFQVIFRALELVDEKFKGKEYHLAMGMVNLVGKKISSRTGVVITVDGLLDEVKELLSPLVDNQKHNEKEIEHIKEVCTVAAVKYSVLHTDTKSNAMFDMQKSVSLDGDSGPYLLYTYARCKSVLRKAEEADFNLKQRDLKEMPYTEEERALMRLAYQFPEVARAAAEKFAPHLICSFAFEIAQAYNAFYNKHKILQAETEDQKQFRLLLTGATAQLLKNSLRLLGIQALEKM</sequence>
<comment type="subcellular location">
    <subcellularLocation>
        <location evidence="8">Cytoplasm</location>
    </subcellularLocation>
</comment>
<dbReference type="NCBIfam" id="TIGR00456">
    <property type="entry name" value="argS"/>
    <property type="match status" value="1"/>
</dbReference>
<dbReference type="FunFam" id="1.10.730.10:FF:000006">
    <property type="entry name" value="Arginyl-tRNA synthetase 2, mitochondrial"/>
    <property type="match status" value="1"/>
</dbReference>
<evidence type="ECO:0000259" key="11">
    <source>
        <dbReference type="SMART" id="SM01016"/>
    </source>
</evidence>
<accession>A0A1G2R1M4</accession>
<evidence type="ECO:0000256" key="6">
    <source>
        <dbReference type="ARBA" id="ARBA00023146"/>
    </source>
</evidence>
<dbReference type="GO" id="GO:0004814">
    <property type="term" value="F:arginine-tRNA ligase activity"/>
    <property type="evidence" value="ECO:0007669"/>
    <property type="project" value="UniProtKB-UniRule"/>
</dbReference>
<feature type="domain" description="Arginyl tRNA synthetase N-terminal" evidence="11">
    <location>
        <begin position="4"/>
        <end position="94"/>
    </location>
</feature>
<dbReference type="InterPro" id="IPR009080">
    <property type="entry name" value="tRNAsynth_Ia_anticodon-bd"/>
</dbReference>
<dbReference type="EC" id="6.1.1.19" evidence="8"/>
<protein>
    <recommendedName>
        <fullName evidence="8">Arginine--tRNA ligase</fullName>
        <ecNumber evidence="8">6.1.1.19</ecNumber>
    </recommendedName>
    <alternativeName>
        <fullName evidence="8">Arginyl-tRNA synthetase</fullName>
        <shortName evidence="8">ArgRS</shortName>
    </alternativeName>
</protein>
<keyword evidence="5 8" id="KW-0648">Protein biosynthesis</keyword>
<dbReference type="SUPFAM" id="SSF52374">
    <property type="entry name" value="Nucleotidylyl transferase"/>
    <property type="match status" value="1"/>
</dbReference>
<evidence type="ECO:0000256" key="3">
    <source>
        <dbReference type="ARBA" id="ARBA00022741"/>
    </source>
</evidence>
<keyword evidence="8" id="KW-0963">Cytoplasm</keyword>
<keyword evidence="4 8" id="KW-0067">ATP-binding</keyword>
<dbReference type="InterPro" id="IPR035684">
    <property type="entry name" value="ArgRS_core"/>
</dbReference>
<comment type="caution">
    <text evidence="12">The sequence shown here is derived from an EMBL/GenBank/DDBJ whole genome shotgun (WGS) entry which is preliminary data.</text>
</comment>
<evidence type="ECO:0000256" key="1">
    <source>
        <dbReference type="ARBA" id="ARBA00005594"/>
    </source>
</evidence>
<dbReference type="Pfam" id="PF00750">
    <property type="entry name" value="tRNA-synt_1d"/>
    <property type="match status" value="1"/>
</dbReference>
<gene>
    <name evidence="8" type="primary">argS</name>
    <name evidence="12" type="ORF">A3C04_00670</name>
</gene>
<reference evidence="12 13" key="1">
    <citation type="journal article" date="2016" name="Nat. Commun.">
        <title>Thousands of microbial genomes shed light on interconnected biogeochemical processes in an aquifer system.</title>
        <authorList>
            <person name="Anantharaman K."/>
            <person name="Brown C.T."/>
            <person name="Hug L.A."/>
            <person name="Sharon I."/>
            <person name="Castelle C.J."/>
            <person name="Probst A.J."/>
            <person name="Thomas B.C."/>
            <person name="Singh A."/>
            <person name="Wilkins M.J."/>
            <person name="Karaoz U."/>
            <person name="Brodie E.L."/>
            <person name="Williams K.H."/>
            <person name="Hubbard S.S."/>
            <person name="Banfield J.F."/>
        </authorList>
    </citation>
    <scope>NUCLEOTIDE SEQUENCE [LARGE SCALE GENOMIC DNA]</scope>
</reference>
<dbReference type="AlphaFoldDB" id="A0A1G2R1M4"/>